<protein>
    <submittedName>
        <fullName evidence="1">Uncharacterized protein</fullName>
    </submittedName>
</protein>
<comment type="caution">
    <text evidence="1">The sequence shown here is derived from an EMBL/GenBank/DDBJ whole genome shotgun (WGS) entry which is preliminary data.</text>
</comment>
<keyword evidence="2" id="KW-1185">Reference proteome</keyword>
<gene>
    <name evidence="1" type="ORF">CCR75_007322</name>
</gene>
<dbReference type="EMBL" id="SHOA02000006">
    <property type="protein sequence ID" value="TDH67022.1"/>
    <property type="molecule type" value="Genomic_DNA"/>
</dbReference>
<sequence length="62" mass="6951">MSLCHGVVLVGAYKEERFKRMVHAEDQCSLSGAHAIFLLEGFLFLNGMKACLHICFDEYSIA</sequence>
<dbReference type="RefSeq" id="XP_067816521.1">
    <property type="nucleotide sequence ID" value="XM_067965383.1"/>
</dbReference>
<evidence type="ECO:0000313" key="1">
    <source>
        <dbReference type="EMBL" id="TDH67022.1"/>
    </source>
</evidence>
<name>A0A976ICN6_BRELC</name>
<dbReference type="Proteomes" id="UP000294530">
    <property type="component" value="Unassembled WGS sequence"/>
</dbReference>
<organism evidence="1 2">
    <name type="scientific">Bremia lactucae</name>
    <name type="common">Lettuce downy mildew</name>
    <dbReference type="NCBI Taxonomy" id="4779"/>
    <lineage>
        <taxon>Eukaryota</taxon>
        <taxon>Sar</taxon>
        <taxon>Stramenopiles</taxon>
        <taxon>Oomycota</taxon>
        <taxon>Peronosporomycetes</taxon>
        <taxon>Peronosporales</taxon>
        <taxon>Peronosporaceae</taxon>
        <taxon>Bremia</taxon>
    </lineage>
</organism>
<accession>A0A976ICN6</accession>
<evidence type="ECO:0000313" key="2">
    <source>
        <dbReference type="Proteomes" id="UP000294530"/>
    </source>
</evidence>
<dbReference type="KEGG" id="blac:94351054"/>
<proteinExistence type="predicted"/>
<dbReference type="AlphaFoldDB" id="A0A976ICN6"/>
<dbReference type="GeneID" id="94351054"/>
<reference evidence="1 2" key="1">
    <citation type="journal article" date="2021" name="Genome Biol.">
        <title>AFLAP: assembly-free linkage analysis pipeline using k-mers from genome sequencing data.</title>
        <authorList>
            <person name="Fletcher K."/>
            <person name="Zhang L."/>
            <person name="Gil J."/>
            <person name="Han R."/>
            <person name="Cavanaugh K."/>
            <person name="Michelmore R."/>
        </authorList>
    </citation>
    <scope>NUCLEOTIDE SEQUENCE [LARGE SCALE GENOMIC DNA]</scope>
    <source>
        <strain evidence="1 2">SF5</strain>
    </source>
</reference>